<sequence>MAPKQVVMTASAPKPIAGVYSQAIVAKGTVYYDSLKETSETARILQCIKNLTHVLEAAGTSIDNVIKVNVFITDMEYFSTMNAVYKLYWGDEKPSRTCVAVKELPRGTDVEIECIAVLS</sequence>
<dbReference type="RefSeq" id="XP_033671729.1">
    <property type="nucleotide sequence ID" value="XM_033815817.1"/>
</dbReference>
<gene>
    <name evidence="2" type="ORF">M409DRAFT_63887</name>
</gene>
<dbReference type="EMBL" id="ML993584">
    <property type="protein sequence ID" value="KAF2170840.1"/>
    <property type="molecule type" value="Genomic_DNA"/>
</dbReference>
<keyword evidence="3" id="KW-1185">Reference proteome</keyword>
<reference evidence="2" key="1">
    <citation type="journal article" date="2020" name="Stud. Mycol.">
        <title>101 Dothideomycetes genomes: a test case for predicting lifestyles and emergence of pathogens.</title>
        <authorList>
            <person name="Haridas S."/>
            <person name="Albert R."/>
            <person name="Binder M."/>
            <person name="Bloem J."/>
            <person name="Labutti K."/>
            <person name="Salamov A."/>
            <person name="Andreopoulos B."/>
            <person name="Baker S."/>
            <person name="Barry K."/>
            <person name="Bills G."/>
            <person name="Bluhm B."/>
            <person name="Cannon C."/>
            <person name="Castanera R."/>
            <person name="Culley D."/>
            <person name="Daum C."/>
            <person name="Ezra D."/>
            <person name="Gonzalez J."/>
            <person name="Henrissat B."/>
            <person name="Kuo A."/>
            <person name="Liang C."/>
            <person name="Lipzen A."/>
            <person name="Lutzoni F."/>
            <person name="Magnuson J."/>
            <person name="Mondo S."/>
            <person name="Nolan M."/>
            <person name="Ohm R."/>
            <person name="Pangilinan J."/>
            <person name="Park H.-J."/>
            <person name="Ramirez L."/>
            <person name="Alfaro M."/>
            <person name="Sun H."/>
            <person name="Tritt A."/>
            <person name="Yoshinaga Y."/>
            <person name="Zwiers L.-H."/>
            <person name="Turgeon B."/>
            <person name="Goodwin S."/>
            <person name="Spatafora J."/>
            <person name="Crous P."/>
            <person name="Grigoriev I."/>
        </authorList>
    </citation>
    <scope>NUCLEOTIDE SEQUENCE</scope>
    <source>
        <strain evidence="2">ATCC 36951</strain>
    </source>
</reference>
<dbReference type="Proteomes" id="UP000799537">
    <property type="component" value="Unassembled WGS sequence"/>
</dbReference>
<dbReference type="Pfam" id="PF01042">
    <property type="entry name" value="Ribonuc_L-PSP"/>
    <property type="match status" value="1"/>
</dbReference>
<dbReference type="GeneID" id="54569089"/>
<proteinExistence type="inferred from homology"/>
<dbReference type="InterPro" id="IPR035959">
    <property type="entry name" value="RutC-like_sf"/>
</dbReference>
<dbReference type="FunFam" id="3.30.1330.40:FF:000001">
    <property type="entry name" value="L-PSP family endoribonuclease"/>
    <property type="match status" value="1"/>
</dbReference>
<dbReference type="GO" id="GO:0005829">
    <property type="term" value="C:cytosol"/>
    <property type="evidence" value="ECO:0007669"/>
    <property type="project" value="TreeGrafter"/>
</dbReference>
<dbReference type="PANTHER" id="PTHR11803:SF22">
    <property type="entry name" value="ENDORIBONUCLEASE FAMILY PROTEIN BRT1, PUTATIVE (AFU_ORTHOLOGUE AFUA_5G03780)-RELATED"/>
    <property type="match status" value="1"/>
</dbReference>
<evidence type="ECO:0000313" key="3">
    <source>
        <dbReference type="Proteomes" id="UP000799537"/>
    </source>
</evidence>
<dbReference type="AlphaFoldDB" id="A0A6A6CXA9"/>
<dbReference type="GO" id="GO:0019239">
    <property type="term" value="F:deaminase activity"/>
    <property type="evidence" value="ECO:0007669"/>
    <property type="project" value="TreeGrafter"/>
</dbReference>
<comment type="similarity">
    <text evidence="1">Belongs to the RutC family.</text>
</comment>
<dbReference type="InterPro" id="IPR006175">
    <property type="entry name" value="YjgF/YER057c/UK114"/>
</dbReference>
<dbReference type="SUPFAM" id="SSF55298">
    <property type="entry name" value="YjgF-like"/>
    <property type="match status" value="1"/>
</dbReference>
<protein>
    <submittedName>
        <fullName evidence="2">Uncharacterized protein</fullName>
    </submittedName>
</protein>
<accession>A0A6A6CXA9</accession>
<organism evidence="2 3">
    <name type="scientific">Zasmidium cellare ATCC 36951</name>
    <dbReference type="NCBI Taxonomy" id="1080233"/>
    <lineage>
        <taxon>Eukaryota</taxon>
        <taxon>Fungi</taxon>
        <taxon>Dikarya</taxon>
        <taxon>Ascomycota</taxon>
        <taxon>Pezizomycotina</taxon>
        <taxon>Dothideomycetes</taxon>
        <taxon>Dothideomycetidae</taxon>
        <taxon>Mycosphaerellales</taxon>
        <taxon>Mycosphaerellaceae</taxon>
        <taxon>Zasmidium</taxon>
    </lineage>
</organism>
<name>A0A6A6CXA9_ZASCE</name>
<evidence type="ECO:0000256" key="1">
    <source>
        <dbReference type="ARBA" id="ARBA00010552"/>
    </source>
</evidence>
<dbReference type="PANTHER" id="PTHR11803">
    <property type="entry name" value="2-IMINOBUTANOATE/2-IMINOPROPANOATE DEAMINASE RIDA"/>
    <property type="match status" value="1"/>
</dbReference>
<dbReference type="GO" id="GO:0005739">
    <property type="term" value="C:mitochondrion"/>
    <property type="evidence" value="ECO:0007669"/>
    <property type="project" value="TreeGrafter"/>
</dbReference>
<evidence type="ECO:0000313" key="2">
    <source>
        <dbReference type="EMBL" id="KAF2170840.1"/>
    </source>
</evidence>
<dbReference type="Gene3D" id="3.30.1330.40">
    <property type="entry name" value="RutC-like"/>
    <property type="match status" value="1"/>
</dbReference>
<dbReference type="CDD" id="cd00448">
    <property type="entry name" value="YjgF_YER057c_UK114_family"/>
    <property type="match status" value="1"/>
</dbReference>
<dbReference type="OrthoDB" id="309640at2759"/>